<dbReference type="EMBL" id="CABPRV010000002">
    <property type="protein sequence ID" value="VVD78242.1"/>
    <property type="molecule type" value="Genomic_DNA"/>
</dbReference>
<gene>
    <name evidence="1" type="ORF">PCA20602_00973</name>
</gene>
<keyword evidence="2" id="KW-1185">Reference proteome</keyword>
<dbReference type="Gene3D" id="3.40.720.10">
    <property type="entry name" value="Alkaline Phosphatase, subunit A"/>
    <property type="match status" value="2"/>
</dbReference>
<protein>
    <submittedName>
        <fullName evidence="1">Nucleotide pyrophosphatase</fullName>
    </submittedName>
</protein>
<evidence type="ECO:0000313" key="2">
    <source>
        <dbReference type="Proteomes" id="UP000366065"/>
    </source>
</evidence>
<dbReference type="SUPFAM" id="SSF53649">
    <property type="entry name" value="Alkaline phosphatase-like"/>
    <property type="match status" value="1"/>
</dbReference>
<dbReference type="InterPro" id="IPR002591">
    <property type="entry name" value="Phosphodiest/P_Trfase"/>
</dbReference>
<dbReference type="PANTHER" id="PTHR10151:SF120">
    <property type="entry name" value="BIS(5'-ADENOSYL)-TRIPHOSPHATASE"/>
    <property type="match status" value="1"/>
</dbReference>
<accession>A0ABY6VR24</accession>
<evidence type="ECO:0000313" key="1">
    <source>
        <dbReference type="EMBL" id="VVD78242.1"/>
    </source>
</evidence>
<dbReference type="Proteomes" id="UP000366065">
    <property type="component" value="Unassembled WGS sequence"/>
</dbReference>
<comment type="caution">
    <text evidence="1">The sequence shown here is derived from an EMBL/GenBank/DDBJ whole genome shotgun (WGS) entry which is preliminary data.</text>
</comment>
<sequence>MSVMSSQKQNPMVVLVCCDALNRDWIDPVRTPVLSRLAARGRWFAQHEAVFPSVTRVSAASIATGCVPSRHGLHGNRMGLFEHGKVRVYDVGHPDFRHHMRRATGRTLKVPTLAERVAGMRGFVAMSNVSPGAAYFLDPDHFGTVYHRAGSFLPGGDPVPEADALSIGQDFDGDRQMTARFCEEVLRARKPSVAVLWLAHPDATLHGAPLGSPAHLASLRHADACVSEVVTTVDALRDAGDDVLLIVRSDHGQETIGDSVDIEAWLGAQGLAAFVERGDIAVAAQGTSALIYATETGRPAFLGILDRLREQPWVGTVETGERLIRRGVSTQEGVVAAIDMGYLPGGNDFGVRGKRWAAAEPGKVKTPGFGEPGGWGPDETRPFLIVECGGDAALVTRPTSLIDIAPTVLDFLGVPAPDMQGQSVLKFQ</sequence>
<proteinExistence type="predicted"/>
<name>A0ABY6VR24_9BURK</name>
<organism evidence="1 2">
    <name type="scientific">Pandoraea capi</name>
    <dbReference type="NCBI Taxonomy" id="2508286"/>
    <lineage>
        <taxon>Bacteria</taxon>
        <taxon>Pseudomonadati</taxon>
        <taxon>Pseudomonadota</taxon>
        <taxon>Betaproteobacteria</taxon>
        <taxon>Burkholderiales</taxon>
        <taxon>Burkholderiaceae</taxon>
        <taxon>Pandoraea</taxon>
    </lineage>
</organism>
<reference evidence="1 2" key="1">
    <citation type="submission" date="2019-08" db="EMBL/GenBank/DDBJ databases">
        <authorList>
            <person name="Peeters C."/>
        </authorList>
    </citation>
    <scope>NUCLEOTIDE SEQUENCE [LARGE SCALE GENOMIC DNA]</scope>
    <source>
        <strain evidence="1 2">LMG 20602</strain>
    </source>
</reference>
<dbReference type="InterPro" id="IPR017850">
    <property type="entry name" value="Alkaline_phosphatase_core_sf"/>
</dbReference>
<dbReference type="Pfam" id="PF01663">
    <property type="entry name" value="Phosphodiest"/>
    <property type="match status" value="1"/>
</dbReference>
<dbReference type="PANTHER" id="PTHR10151">
    <property type="entry name" value="ECTONUCLEOTIDE PYROPHOSPHATASE/PHOSPHODIESTERASE"/>
    <property type="match status" value="1"/>
</dbReference>